<dbReference type="SMART" id="SM00645">
    <property type="entry name" value="Pept_C1"/>
    <property type="match status" value="1"/>
</dbReference>
<dbReference type="InterPro" id="IPR000668">
    <property type="entry name" value="Peptidase_C1A_C"/>
</dbReference>
<dbReference type="Gene3D" id="3.90.70.10">
    <property type="entry name" value="Cysteine proteinases"/>
    <property type="match status" value="1"/>
</dbReference>
<dbReference type="Pfam" id="PF00112">
    <property type="entry name" value="Peptidase_C1"/>
    <property type="match status" value="1"/>
</dbReference>
<dbReference type="AlphaFoldDB" id="A0A9N9MUB6"/>
<dbReference type="GO" id="GO:0006508">
    <property type="term" value="P:proteolysis"/>
    <property type="evidence" value="ECO:0007669"/>
    <property type="project" value="UniProtKB-KW"/>
</dbReference>
<dbReference type="InterPro" id="IPR013201">
    <property type="entry name" value="Prot_inhib_I29"/>
</dbReference>
<evidence type="ECO:0000313" key="10">
    <source>
        <dbReference type="Proteomes" id="UP001152799"/>
    </source>
</evidence>
<feature type="domain" description="Peptidase C1A papain C-terminal" evidence="7">
    <location>
        <begin position="133"/>
        <end position="344"/>
    </location>
</feature>
<dbReference type="EMBL" id="OU892283">
    <property type="protein sequence ID" value="CAG9771665.1"/>
    <property type="molecule type" value="Genomic_DNA"/>
</dbReference>
<dbReference type="CDD" id="cd02248">
    <property type="entry name" value="Peptidase_C1A"/>
    <property type="match status" value="1"/>
</dbReference>
<dbReference type="PROSITE" id="PS00139">
    <property type="entry name" value="THIOL_PROTEASE_CYS"/>
    <property type="match status" value="1"/>
</dbReference>
<dbReference type="Pfam" id="PF08246">
    <property type="entry name" value="Inhibitor_I29"/>
    <property type="match status" value="1"/>
</dbReference>
<evidence type="ECO:0000313" key="9">
    <source>
        <dbReference type="EMBL" id="CAG9771665.1"/>
    </source>
</evidence>
<sequence>MPVPFTFTYKTYFEVGCYVVLLFFVVPIRIDNDYEIREQFMQYVKDFNKSYLDENIFNIRFDAFKKSLETINQLNSNRTNTSAHYGLTKFSDLSPEEFLLIQNNRRNTDALVGNDFGELQNRVSKRSTYWKNVPQKVDWRKKGVVSGVKYQKNCGACWAFSVTETIESMQAIKNKNLTELSVQQMIDCSIYNNGCQGGDTCSLLSWIKDSNVTIETETDYPLVLRDQKCRKTTNFHGGVRINDYVCDTFIGREDIILKLLATNGPVVVSVSGETWQNYVGGVIQFHCDGEISHAVQIVGYDLTAEVPYYIARNSWGEDFGDKGYLYLAIGSNICHLAYEVAAVTVA</sequence>
<evidence type="ECO:0000256" key="5">
    <source>
        <dbReference type="ARBA" id="ARBA00023145"/>
    </source>
</evidence>
<keyword evidence="2" id="KW-0645">Protease</keyword>
<keyword evidence="5" id="KW-0865">Zymogen</keyword>
<evidence type="ECO:0000259" key="7">
    <source>
        <dbReference type="SMART" id="SM00645"/>
    </source>
</evidence>
<dbReference type="OrthoDB" id="498368at2759"/>
<evidence type="ECO:0000256" key="2">
    <source>
        <dbReference type="ARBA" id="ARBA00022670"/>
    </source>
</evidence>
<dbReference type="SMART" id="SM00848">
    <property type="entry name" value="Inhibitor_I29"/>
    <property type="match status" value="1"/>
</dbReference>
<reference evidence="9" key="1">
    <citation type="submission" date="2022-01" db="EMBL/GenBank/DDBJ databases">
        <authorList>
            <person name="King R."/>
        </authorList>
    </citation>
    <scope>NUCLEOTIDE SEQUENCE</scope>
</reference>
<evidence type="ECO:0000256" key="4">
    <source>
        <dbReference type="ARBA" id="ARBA00022807"/>
    </source>
</evidence>
<dbReference type="InterPro" id="IPR025660">
    <property type="entry name" value="Pept_his_AS"/>
</dbReference>
<evidence type="ECO:0000256" key="6">
    <source>
        <dbReference type="ARBA" id="ARBA00023157"/>
    </source>
</evidence>
<organism evidence="9 10">
    <name type="scientific">Ceutorhynchus assimilis</name>
    <name type="common">cabbage seed weevil</name>
    <dbReference type="NCBI Taxonomy" id="467358"/>
    <lineage>
        <taxon>Eukaryota</taxon>
        <taxon>Metazoa</taxon>
        <taxon>Ecdysozoa</taxon>
        <taxon>Arthropoda</taxon>
        <taxon>Hexapoda</taxon>
        <taxon>Insecta</taxon>
        <taxon>Pterygota</taxon>
        <taxon>Neoptera</taxon>
        <taxon>Endopterygota</taxon>
        <taxon>Coleoptera</taxon>
        <taxon>Polyphaga</taxon>
        <taxon>Cucujiformia</taxon>
        <taxon>Curculionidae</taxon>
        <taxon>Ceutorhynchinae</taxon>
        <taxon>Ceutorhynchus</taxon>
    </lineage>
</organism>
<evidence type="ECO:0008006" key="11">
    <source>
        <dbReference type="Google" id="ProtNLM"/>
    </source>
</evidence>
<dbReference type="PRINTS" id="PR00705">
    <property type="entry name" value="PAPAIN"/>
</dbReference>
<gene>
    <name evidence="9" type="ORF">CEUTPL_LOCUS12095</name>
</gene>
<evidence type="ECO:0000259" key="8">
    <source>
        <dbReference type="SMART" id="SM00848"/>
    </source>
</evidence>
<name>A0A9N9MUB6_9CUCU</name>
<dbReference type="InterPro" id="IPR038765">
    <property type="entry name" value="Papain-like_cys_pep_sf"/>
</dbReference>
<dbReference type="GO" id="GO:0008234">
    <property type="term" value="F:cysteine-type peptidase activity"/>
    <property type="evidence" value="ECO:0007669"/>
    <property type="project" value="UniProtKB-KW"/>
</dbReference>
<keyword evidence="10" id="KW-1185">Reference proteome</keyword>
<keyword evidence="6" id="KW-1015">Disulfide bond</keyword>
<dbReference type="InterPro" id="IPR039417">
    <property type="entry name" value="Peptidase_C1A_papain-like"/>
</dbReference>
<feature type="domain" description="Cathepsin propeptide inhibitor" evidence="8">
    <location>
        <begin position="40"/>
        <end position="98"/>
    </location>
</feature>
<dbReference type="SUPFAM" id="SSF54001">
    <property type="entry name" value="Cysteine proteinases"/>
    <property type="match status" value="1"/>
</dbReference>
<dbReference type="PANTHER" id="PTHR12411">
    <property type="entry name" value="CYSTEINE PROTEASE FAMILY C1-RELATED"/>
    <property type="match status" value="1"/>
</dbReference>
<evidence type="ECO:0000256" key="1">
    <source>
        <dbReference type="ARBA" id="ARBA00008455"/>
    </source>
</evidence>
<keyword evidence="4" id="KW-0788">Thiol protease</keyword>
<dbReference type="Proteomes" id="UP001152799">
    <property type="component" value="Chromosome 7"/>
</dbReference>
<dbReference type="PROSITE" id="PS00639">
    <property type="entry name" value="THIOL_PROTEASE_HIS"/>
    <property type="match status" value="1"/>
</dbReference>
<accession>A0A9N9MUB6</accession>
<keyword evidence="3" id="KW-0378">Hydrolase</keyword>
<dbReference type="InterPro" id="IPR013128">
    <property type="entry name" value="Peptidase_C1A"/>
</dbReference>
<evidence type="ECO:0000256" key="3">
    <source>
        <dbReference type="ARBA" id="ARBA00022801"/>
    </source>
</evidence>
<protein>
    <recommendedName>
        <fullName evidence="11">Cathepsin O</fullName>
    </recommendedName>
</protein>
<dbReference type="InterPro" id="IPR000169">
    <property type="entry name" value="Pept_cys_AS"/>
</dbReference>
<proteinExistence type="inferred from homology"/>
<comment type="similarity">
    <text evidence="1">Belongs to the peptidase C1 family.</text>
</comment>